<feature type="non-terminal residue" evidence="2">
    <location>
        <position position="1"/>
    </location>
</feature>
<feature type="non-terminal residue" evidence="2">
    <location>
        <position position="24"/>
    </location>
</feature>
<evidence type="ECO:0000313" key="2">
    <source>
        <dbReference type="EMBL" id="CAF4251298.1"/>
    </source>
</evidence>
<comment type="caution">
    <text evidence="2">The sequence shown here is derived from an EMBL/GenBank/DDBJ whole genome shotgun (WGS) entry which is preliminary data.</text>
</comment>
<proteinExistence type="predicted"/>
<feature type="region of interest" description="Disordered" evidence="1">
    <location>
        <begin position="1"/>
        <end position="24"/>
    </location>
</feature>
<evidence type="ECO:0000313" key="3">
    <source>
        <dbReference type="Proteomes" id="UP000663836"/>
    </source>
</evidence>
<organism evidence="2 3">
    <name type="scientific">Rotaria sordida</name>
    <dbReference type="NCBI Taxonomy" id="392033"/>
    <lineage>
        <taxon>Eukaryota</taxon>
        <taxon>Metazoa</taxon>
        <taxon>Spiralia</taxon>
        <taxon>Gnathifera</taxon>
        <taxon>Rotifera</taxon>
        <taxon>Eurotatoria</taxon>
        <taxon>Bdelloidea</taxon>
        <taxon>Philodinida</taxon>
        <taxon>Philodinidae</taxon>
        <taxon>Rotaria</taxon>
    </lineage>
</organism>
<gene>
    <name evidence="2" type="ORF">JBS370_LOCUS38730</name>
</gene>
<dbReference type="AlphaFoldDB" id="A0A820EU74"/>
<dbReference type="Proteomes" id="UP000663836">
    <property type="component" value="Unassembled WGS sequence"/>
</dbReference>
<dbReference type="EMBL" id="CAJOBD010022493">
    <property type="protein sequence ID" value="CAF4251298.1"/>
    <property type="molecule type" value="Genomic_DNA"/>
</dbReference>
<reference evidence="2" key="1">
    <citation type="submission" date="2021-02" db="EMBL/GenBank/DDBJ databases">
        <authorList>
            <person name="Nowell W R."/>
        </authorList>
    </citation>
    <scope>NUCLEOTIDE SEQUENCE</scope>
</reference>
<evidence type="ECO:0000256" key="1">
    <source>
        <dbReference type="SAM" id="MobiDB-lite"/>
    </source>
</evidence>
<feature type="compositionally biased region" description="Polar residues" evidence="1">
    <location>
        <begin position="1"/>
        <end position="10"/>
    </location>
</feature>
<protein>
    <submittedName>
        <fullName evidence="2">Uncharacterized protein</fullName>
    </submittedName>
</protein>
<sequence length="24" mass="2659">SLQNGVTSGERTIKGLDFPWIQPD</sequence>
<name>A0A820EU74_9BILA</name>
<accession>A0A820EU74</accession>